<evidence type="ECO:0000313" key="5">
    <source>
        <dbReference type="EMBL" id="CAB4741186.1"/>
    </source>
</evidence>
<dbReference type="PANTHER" id="PTHR45953:SF1">
    <property type="entry name" value="IDURONATE 2-SULFATASE"/>
    <property type="match status" value="1"/>
</dbReference>
<dbReference type="Pfam" id="PF00884">
    <property type="entry name" value="Sulfatase"/>
    <property type="match status" value="1"/>
</dbReference>
<evidence type="ECO:0000313" key="6">
    <source>
        <dbReference type="EMBL" id="CAB5060544.1"/>
    </source>
</evidence>
<accession>A0A6J6QBA3</accession>
<dbReference type="GO" id="GO:0046872">
    <property type="term" value="F:metal ion binding"/>
    <property type="evidence" value="ECO:0007669"/>
    <property type="project" value="UniProtKB-KW"/>
</dbReference>
<dbReference type="InterPro" id="IPR000917">
    <property type="entry name" value="Sulfatase_N"/>
</dbReference>
<evidence type="ECO:0000256" key="2">
    <source>
        <dbReference type="ARBA" id="ARBA00022801"/>
    </source>
</evidence>
<gene>
    <name evidence="4" type="ORF">UFOPK2602_01004</name>
    <name evidence="5" type="ORF">UFOPK2806_00390</name>
    <name evidence="6" type="ORF">UFOPK4306_00972</name>
</gene>
<proteinExistence type="predicted"/>
<keyword evidence="1" id="KW-0479">Metal-binding</keyword>
<organism evidence="4">
    <name type="scientific">freshwater metagenome</name>
    <dbReference type="NCBI Taxonomy" id="449393"/>
    <lineage>
        <taxon>unclassified sequences</taxon>
        <taxon>metagenomes</taxon>
        <taxon>ecological metagenomes</taxon>
    </lineage>
</organism>
<name>A0A6J6QBA3_9ZZZZ</name>
<keyword evidence="2" id="KW-0378">Hydrolase</keyword>
<dbReference type="EMBL" id="CAFBQP010000031">
    <property type="protein sequence ID" value="CAB5060544.1"/>
    <property type="molecule type" value="Genomic_DNA"/>
</dbReference>
<dbReference type="SUPFAM" id="SSF53649">
    <property type="entry name" value="Alkaline phosphatase-like"/>
    <property type="match status" value="1"/>
</dbReference>
<reference evidence="4" key="1">
    <citation type="submission" date="2020-05" db="EMBL/GenBank/DDBJ databases">
        <authorList>
            <person name="Chiriac C."/>
            <person name="Salcher M."/>
            <person name="Ghai R."/>
            <person name="Kavagutti S V."/>
        </authorList>
    </citation>
    <scope>NUCLEOTIDE SEQUENCE</scope>
</reference>
<evidence type="ECO:0000313" key="4">
    <source>
        <dbReference type="EMBL" id="CAB4708487.1"/>
    </source>
</evidence>
<evidence type="ECO:0000259" key="3">
    <source>
        <dbReference type="Pfam" id="PF00884"/>
    </source>
</evidence>
<protein>
    <submittedName>
        <fullName evidence="4">Unannotated protein</fullName>
    </submittedName>
</protein>
<dbReference type="Gene3D" id="3.40.720.10">
    <property type="entry name" value="Alkaline Phosphatase, subunit A"/>
    <property type="match status" value="1"/>
</dbReference>
<dbReference type="GO" id="GO:0005737">
    <property type="term" value="C:cytoplasm"/>
    <property type="evidence" value="ECO:0007669"/>
    <property type="project" value="TreeGrafter"/>
</dbReference>
<dbReference type="InterPro" id="IPR017850">
    <property type="entry name" value="Alkaline_phosphatase_core_sf"/>
</dbReference>
<dbReference type="EMBL" id="CAEZXX010000058">
    <property type="protein sequence ID" value="CAB4708487.1"/>
    <property type="molecule type" value="Genomic_DNA"/>
</dbReference>
<dbReference type="GO" id="GO:0008484">
    <property type="term" value="F:sulfuric ester hydrolase activity"/>
    <property type="evidence" value="ECO:0007669"/>
    <property type="project" value="TreeGrafter"/>
</dbReference>
<sequence length="487" mass="53719">MPADATGRRPNVLLITLDQFRSDSMSCAGHPLVRTPNLDHLAASGVRFAQHYAQAAPCSPGRASLYTGMYQMNHRVVANGTPLDARFDNVALMARRAGYAPVLFGYTDQGVDPRITVDSNDPRLSTFEGVLPGFDVGTLLITDHEPWMVWLRSLGHDVEDPMEALRTENERPSTHSLSTFTTDRFLAWVDECGSVDPWFAHLSYLRPHPPFSAAGEYSTMYDPDACADPFPIPGDPHPLHALVLADPRAAAPTDPMEMRRLRAQYYGMISEVDAQLGRIWDRLLADGSWDNTVVVVTADHAEQLGDQGLLGKLGFFESSYHILGIVRDPSRTATHGTVVDSFTENVDVLPTLCGLLGEPVPAQVDGHSLVPFLDGGEPDGWRSAAHYEFDWSDVFIRSDPARWPWDRRLAECNLAVRRSADLAYVQFGDGSWRCFDVAADAGWATTVVDPSVVLAVAQQMLLWRSRHTDRTLTGMLLEDGGIGRHPS</sequence>
<dbReference type="AlphaFoldDB" id="A0A6J6QBA3"/>
<evidence type="ECO:0000256" key="1">
    <source>
        <dbReference type="ARBA" id="ARBA00022723"/>
    </source>
</evidence>
<dbReference type="EMBL" id="CAEZYY010000003">
    <property type="protein sequence ID" value="CAB4741186.1"/>
    <property type="molecule type" value="Genomic_DNA"/>
</dbReference>
<feature type="domain" description="Sulfatase N-terminal" evidence="3">
    <location>
        <begin position="10"/>
        <end position="357"/>
    </location>
</feature>
<dbReference type="PANTHER" id="PTHR45953">
    <property type="entry name" value="IDURONATE 2-SULFATASE"/>
    <property type="match status" value="1"/>
</dbReference>